<dbReference type="InterPro" id="IPR002716">
    <property type="entry name" value="PIN_dom"/>
</dbReference>
<dbReference type="EC" id="3.1.-.-" evidence="8"/>
<dbReference type="Pfam" id="PF01850">
    <property type="entry name" value="PIN"/>
    <property type="match status" value="1"/>
</dbReference>
<dbReference type="HAMAP" id="MF_00265">
    <property type="entry name" value="VapC_Nob1"/>
    <property type="match status" value="1"/>
</dbReference>
<proteinExistence type="inferred from homology"/>
<comment type="function">
    <text evidence="8">Toxic component of a toxin-antitoxin (TA) system. An RNase.</text>
</comment>
<dbReference type="GO" id="GO:0000287">
    <property type="term" value="F:magnesium ion binding"/>
    <property type="evidence" value="ECO:0007669"/>
    <property type="project" value="UniProtKB-UniRule"/>
</dbReference>
<evidence type="ECO:0000256" key="4">
    <source>
        <dbReference type="ARBA" id="ARBA00022723"/>
    </source>
</evidence>
<evidence type="ECO:0000256" key="7">
    <source>
        <dbReference type="ARBA" id="ARBA00038093"/>
    </source>
</evidence>
<dbReference type="AlphaFoldDB" id="A0A7G8BP90"/>
<dbReference type="GO" id="GO:0090729">
    <property type="term" value="F:toxin activity"/>
    <property type="evidence" value="ECO:0007669"/>
    <property type="project" value="UniProtKB-KW"/>
</dbReference>
<keyword evidence="11" id="KW-1185">Reference proteome</keyword>
<keyword evidence="2 8" id="KW-1277">Toxin-antitoxin system</keyword>
<evidence type="ECO:0000256" key="6">
    <source>
        <dbReference type="ARBA" id="ARBA00022842"/>
    </source>
</evidence>
<feature type="binding site" evidence="8">
    <location>
        <position position="6"/>
    </location>
    <ligand>
        <name>Mg(2+)</name>
        <dbReference type="ChEBI" id="CHEBI:18420"/>
    </ligand>
</feature>
<evidence type="ECO:0000256" key="5">
    <source>
        <dbReference type="ARBA" id="ARBA00022801"/>
    </source>
</evidence>
<evidence type="ECO:0000259" key="9">
    <source>
        <dbReference type="Pfam" id="PF01850"/>
    </source>
</evidence>
<feature type="domain" description="PIN" evidence="9">
    <location>
        <begin position="4"/>
        <end position="125"/>
    </location>
</feature>
<dbReference type="InterPro" id="IPR022907">
    <property type="entry name" value="VapC_family"/>
</dbReference>
<dbReference type="InterPro" id="IPR050556">
    <property type="entry name" value="Type_II_TA_system_RNase"/>
</dbReference>
<keyword evidence="8" id="KW-0800">Toxin</keyword>
<evidence type="ECO:0000256" key="8">
    <source>
        <dbReference type="HAMAP-Rule" id="MF_00265"/>
    </source>
</evidence>
<organism evidence="10 11">
    <name type="scientific">Alloacidobacterium dinghuense</name>
    <dbReference type="NCBI Taxonomy" id="2763107"/>
    <lineage>
        <taxon>Bacteria</taxon>
        <taxon>Pseudomonadati</taxon>
        <taxon>Acidobacteriota</taxon>
        <taxon>Terriglobia</taxon>
        <taxon>Terriglobales</taxon>
        <taxon>Acidobacteriaceae</taxon>
        <taxon>Alloacidobacterium</taxon>
    </lineage>
</organism>
<keyword evidence="4 8" id="KW-0479">Metal-binding</keyword>
<dbReference type="GO" id="GO:0016787">
    <property type="term" value="F:hydrolase activity"/>
    <property type="evidence" value="ECO:0007669"/>
    <property type="project" value="UniProtKB-KW"/>
</dbReference>
<dbReference type="PANTHER" id="PTHR33653">
    <property type="entry name" value="RIBONUCLEASE VAPC2"/>
    <property type="match status" value="1"/>
</dbReference>
<evidence type="ECO:0000256" key="1">
    <source>
        <dbReference type="ARBA" id="ARBA00001946"/>
    </source>
</evidence>
<dbReference type="PANTHER" id="PTHR33653:SF1">
    <property type="entry name" value="RIBONUCLEASE VAPC2"/>
    <property type="match status" value="1"/>
</dbReference>
<dbReference type="RefSeq" id="WP_186746472.1">
    <property type="nucleotide sequence ID" value="NZ_CP060394.1"/>
</dbReference>
<dbReference type="InterPro" id="IPR029060">
    <property type="entry name" value="PIN-like_dom_sf"/>
</dbReference>
<accession>A0A7G8BP90</accession>
<protein>
    <recommendedName>
        <fullName evidence="8">Ribonuclease VapC</fullName>
        <shortName evidence="8">RNase VapC</shortName>
        <ecNumber evidence="8">3.1.-.-</ecNumber>
    </recommendedName>
    <alternativeName>
        <fullName evidence="8">Toxin VapC</fullName>
    </alternativeName>
</protein>
<gene>
    <name evidence="8" type="primary">vapC</name>
    <name evidence="10" type="ORF">H7849_10950</name>
</gene>
<dbReference type="Proteomes" id="UP000515312">
    <property type="component" value="Chromosome"/>
</dbReference>
<comment type="similarity">
    <text evidence="7 8">Belongs to the PINc/VapC protein family.</text>
</comment>
<keyword evidence="6 8" id="KW-0460">Magnesium</keyword>
<sequence length="133" mass="14880">MALILDADVIIGGEKGSFDLRSWVASRPDDEFEIAAITVAELWHGVERAKGLHKTRRREYLEAILAVLPIVPYTEQTAYEHARLWAELESSGKMIGFYDVIVAATALERGSGVVTFNKRHFEQVKGLLVVQPE</sequence>
<evidence type="ECO:0000313" key="11">
    <source>
        <dbReference type="Proteomes" id="UP000515312"/>
    </source>
</evidence>
<feature type="binding site" evidence="8">
    <location>
        <position position="99"/>
    </location>
    <ligand>
        <name>Mg(2+)</name>
        <dbReference type="ChEBI" id="CHEBI:18420"/>
    </ligand>
</feature>
<dbReference type="KEGG" id="adin:H7849_10950"/>
<keyword evidence="5 8" id="KW-0378">Hydrolase</keyword>
<dbReference type="GO" id="GO:0004540">
    <property type="term" value="F:RNA nuclease activity"/>
    <property type="evidence" value="ECO:0007669"/>
    <property type="project" value="InterPro"/>
</dbReference>
<dbReference type="Gene3D" id="3.40.50.1010">
    <property type="entry name" value="5'-nuclease"/>
    <property type="match status" value="1"/>
</dbReference>
<reference evidence="10 11" key="1">
    <citation type="submission" date="2020-08" db="EMBL/GenBank/DDBJ databases">
        <title>Edaphobacter telluris sp. nov. and Acidobacterium dinghuensis sp. nov., two acidobacteria isolated from forest soil.</title>
        <authorList>
            <person name="Fu J."/>
            <person name="Qiu L."/>
        </authorList>
    </citation>
    <scope>NUCLEOTIDE SEQUENCE [LARGE SCALE GENOMIC DNA]</scope>
    <source>
        <strain evidence="10">4Y35</strain>
    </source>
</reference>
<evidence type="ECO:0000256" key="3">
    <source>
        <dbReference type="ARBA" id="ARBA00022722"/>
    </source>
</evidence>
<evidence type="ECO:0000313" key="10">
    <source>
        <dbReference type="EMBL" id="QNI34360.1"/>
    </source>
</evidence>
<comment type="cofactor">
    <cofactor evidence="1 8">
        <name>Mg(2+)</name>
        <dbReference type="ChEBI" id="CHEBI:18420"/>
    </cofactor>
</comment>
<name>A0A7G8BP90_9BACT</name>
<evidence type="ECO:0000256" key="2">
    <source>
        <dbReference type="ARBA" id="ARBA00022649"/>
    </source>
</evidence>
<dbReference type="SUPFAM" id="SSF88723">
    <property type="entry name" value="PIN domain-like"/>
    <property type="match status" value="1"/>
</dbReference>
<dbReference type="EMBL" id="CP060394">
    <property type="protein sequence ID" value="QNI34360.1"/>
    <property type="molecule type" value="Genomic_DNA"/>
</dbReference>
<keyword evidence="3 8" id="KW-0540">Nuclease</keyword>